<dbReference type="EMBL" id="NWUF01000002">
    <property type="protein sequence ID" value="PCE44002.1"/>
    <property type="molecule type" value="Genomic_DNA"/>
</dbReference>
<organism evidence="10 11">
    <name type="scientific">Rhizorhabdus dicambivorans</name>
    <dbReference type="NCBI Taxonomy" id="1850238"/>
    <lineage>
        <taxon>Bacteria</taxon>
        <taxon>Pseudomonadati</taxon>
        <taxon>Pseudomonadota</taxon>
        <taxon>Alphaproteobacteria</taxon>
        <taxon>Sphingomonadales</taxon>
        <taxon>Sphingomonadaceae</taxon>
        <taxon>Rhizorhabdus</taxon>
    </lineage>
</organism>
<evidence type="ECO:0000256" key="6">
    <source>
        <dbReference type="ARBA" id="ARBA00023027"/>
    </source>
</evidence>
<evidence type="ECO:0000256" key="2">
    <source>
        <dbReference type="ARBA" id="ARBA00022630"/>
    </source>
</evidence>
<evidence type="ECO:0000256" key="3">
    <source>
        <dbReference type="ARBA" id="ARBA00022643"/>
    </source>
</evidence>
<dbReference type="SUPFAM" id="SSF55469">
    <property type="entry name" value="FMN-dependent nitroreductase-like"/>
    <property type="match status" value="1"/>
</dbReference>
<dbReference type="PANTHER" id="PTHR43821">
    <property type="entry name" value="NAD(P)H NITROREDUCTASE YDJA-RELATED"/>
    <property type="match status" value="1"/>
</dbReference>
<sequence>MSGTPNEVVDLLLRRASALKFAEPGPSGTQLEQILSAAVTAADHGRLRPWRFIVFEGAGRERLGDLMAAQVQADKPGAEAAELEKAREKALRAPTVVALVCKPVIGHKVPVVEQQAAVAAAGAHLMLAANALGFGVAWKTGAAAYHPAVRAGLGLADEDSVVGIFYIGTEQQRSPLPRATLEDVVEYQRDRAA</sequence>
<gene>
    <name evidence="10" type="ORF">COO09_03530</name>
</gene>
<evidence type="ECO:0000256" key="4">
    <source>
        <dbReference type="ARBA" id="ARBA00022857"/>
    </source>
</evidence>
<proteinExistence type="inferred from homology"/>
<dbReference type="InterPro" id="IPR029479">
    <property type="entry name" value="Nitroreductase"/>
</dbReference>
<dbReference type="AlphaFoldDB" id="A0A2A4FZW0"/>
<evidence type="ECO:0000256" key="5">
    <source>
        <dbReference type="ARBA" id="ARBA00023002"/>
    </source>
</evidence>
<comment type="cofactor">
    <cofactor evidence="8">
        <name>FMN</name>
        <dbReference type="ChEBI" id="CHEBI:58210"/>
    </cofactor>
    <text evidence="8">Binds 1 FMN per subunit.</text>
</comment>
<dbReference type="KEGG" id="rdi:CMV14_20620"/>
<evidence type="ECO:0000256" key="7">
    <source>
        <dbReference type="PIRNR" id="PIRNR000232"/>
    </source>
</evidence>
<evidence type="ECO:0000313" key="10">
    <source>
        <dbReference type="EMBL" id="PCE44002.1"/>
    </source>
</evidence>
<dbReference type="GO" id="GO:0016491">
    <property type="term" value="F:oxidoreductase activity"/>
    <property type="evidence" value="ECO:0007669"/>
    <property type="project" value="UniProtKB-UniRule"/>
</dbReference>
<reference evidence="10 11" key="1">
    <citation type="submission" date="2017-09" db="EMBL/GenBank/DDBJ databases">
        <title>The Catabolism of 3,6-Dichlorosalicylic acid is Initiated by the Cytochrome P450 Monooxygenase DsmABC in Rhizorhabdus dicambivorans Ndbn-20.</title>
        <authorList>
            <person name="Na L."/>
        </authorList>
    </citation>
    <scope>NUCLEOTIDE SEQUENCE [LARGE SCALE GENOMIC DNA]</scope>
    <source>
        <strain evidence="10 11">Ndbn-20m</strain>
    </source>
</reference>
<dbReference type="Pfam" id="PF00881">
    <property type="entry name" value="Nitroreductase"/>
    <property type="match status" value="1"/>
</dbReference>
<keyword evidence="6 7" id="KW-0520">NAD</keyword>
<dbReference type="EC" id="1.-.-.-" evidence="7"/>
<keyword evidence="5 7" id="KW-0560">Oxidoreductase</keyword>
<dbReference type="Proteomes" id="UP000218934">
    <property type="component" value="Unassembled WGS sequence"/>
</dbReference>
<dbReference type="InterPro" id="IPR052530">
    <property type="entry name" value="NAD(P)H_nitroreductase"/>
</dbReference>
<feature type="binding site" description="in other chain" evidence="8">
    <location>
        <begin position="138"/>
        <end position="140"/>
    </location>
    <ligand>
        <name>FMN</name>
        <dbReference type="ChEBI" id="CHEBI:58210"/>
        <note>ligand shared between dimeric partners</note>
    </ligand>
</feature>
<keyword evidence="2 7" id="KW-0285">Flavoprotein</keyword>
<accession>A0A2A4FZW0</accession>
<comment type="caution">
    <text evidence="10">The sequence shown here is derived from an EMBL/GenBank/DDBJ whole genome shotgun (WGS) entry which is preliminary data.</text>
</comment>
<dbReference type="InterPro" id="IPR026021">
    <property type="entry name" value="YdjA-like"/>
</dbReference>
<keyword evidence="4 7" id="KW-0521">NADP</keyword>
<evidence type="ECO:0000259" key="9">
    <source>
        <dbReference type="Pfam" id="PF00881"/>
    </source>
</evidence>
<evidence type="ECO:0000313" key="11">
    <source>
        <dbReference type="Proteomes" id="UP000218934"/>
    </source>
</evidence>
<evidence type="ECO:0000256" key="8">
    <source>
        <dbReference type="PIRSR" id="PIRSR000232-1"/>
    </source>
</evidence>
<dbReference type="OrthoDB" id="9804207at2"/>
<dbReference type="PIRSF" id="PIRSF000232">
    <property type="entry name" value="YdjA"/>
    <property type="match status" value="1"/>
</dbReference>
<dbReference type="CDD" id="cd02135">
    <property type="entry name" value="YdjA-like"/>
    <property type="match status" value="1"/>
</dbReference>
<dbReference type="InterPro" id="IPR000415">
    <property type="entry name" value="Nitroreductase-like"/>
</dbReference>
<comment type="similarity">
    <text evidence="1 7">Belongs to the nitroreductase family.</text>
</comment>
<protein>
    <recommendedName>
        <fullName evidence="7">Putative NAD(P)H nitroreductase</fullName>
        <ecNumber evidence="7">1.-.-.-</ecNumber>
    </recommendedName>
</protein>
<evidence type="ECO:0000256" key="1">
    <source>
        <dbReference type="ARBA" id="ARBA00007118"/>
    </source>
</evidence>
<keyword evidence="3 7" id="KW-0288">FMN</keyword>
<feature type="binding site" description="in other chain" evidence="8">
    <location>
        <begin position="15"/>
        <end position="17"/>
    </location>
    <ligand>
        <name>FMN</name>
        <dbReference type="ChEBI" id="CHEBI:58210"/>
        <note>ligand shared between dimeric partners</note>
    </ligand>
</feature>
<dbReference type="PANTHER" id="PTHR43821:SF1">
    <property type="entry name" value="NAD(P)H NITROREDUCTASE YDJA-RELATED"/>
    <property type="match status" value="1"/>
</dbReference>
<name>A0A2A4FZW0_9SPHN</name>
<dbReference type="RefSeq" id="WP_066961888.1">
    <property type="nucleotide sequence ID" value="NZ_CP023449.1"/>
</dbReference>
<feature type="domain" description="Nitroreductase" evidence="9">
    <location>
        <begin position="20"/>
        <end position="168"/>
    </location>
</feature>
<dbReference type="Gene3D" id="3.40.109.10">
    <property type="entry name" value="NADH Oxidase"/>
    <property type="match status" value="1"/>
</dbReference>
<keyword evidence="11" id="KW-1185">Reference proteome</keyword>
<feature type="binding site" evidence="8">
    <location>
        <position position="44"/>
    </location>
    <ligand>
        <name>FMN</name>
        <dbReference type="ChEBI" id="CHEBI:58210"/>
        <note>ligand shared between dimeric partners</note>
    </ligand>
</feature>